<reference evidence="12 13" key="1">
    <citation type="submission" date="2012-12" db="EMBL/GenBank/DDBJ databases">
        <title>Genome assembly of Fulvivirga imtechensis AK7.</title>
        <authorList>
            <person name="Nupur N."/>
            <person name="Khatri I."/>
            <person name="Kumar R."/>
            <person name="Subramanian S."/>
            <person name="Pinnaka A."/>
        </authorList>
    </citation>
    <scope>NUCLEOTIDE SEQUENCE [LARGE SCALE GENOMIC DNA]</scope>
    <source>
        <strain evidence="12 13">AK7</strain>
    </source>
</reference>
<evidence type="ECO:0000256" key="9">
    <source>
        <dbReference type="HAMAP-Rule" id="MF_00061"/>
    </source>
</evidence>
<organism evidence="12 13">
    <name type="scientific">Fulvivirga imtechensis AK7</name>
    <dbReference type="NCBI Taxonomy" id="1237149"/>
    <lineage>
        <taxon>Bacteria</taxon>
        <taxon>Pseudomonadati</taxon>
        <taxon>Bacteroidota</taxon>
        <taxon>Cytophagia</taxon>
        <taxon>Cytophagales</taxon>
        <taxon>Fulvivirgaceae</taxon>
        <taxon>Fulvivirga</taxon>
    </lineage>
</organism>
<dbReference type="UniPathway" id="UPA00056">
    <property type="reaction ID" value="UER00094"/>
</dbReference>
<sequence>MVVFPNAKINLGLNILSKREDGYHNISSAFYPIPLQDVLEMLPAKQLQFDTSGLGIPGNTESNLILKAYHLLQSKYNLPPVHIHLHKVIPMGAGLGGGSADAAYAIKVLNELFELGLTPDTMEGYAGYLGSDCPFFIRNKPILAEGTGNVFSDIAIDLSGKWLVLICPNIHVSTVEAYSRVNTGKPQYNLKETIETTPIAEWKDRVKNDFEDSVFQLHPHLAEIKDELYRLGAAYASMTGSGSSIYGLFEADPGKLPLADICWQGQLS</sequence>
<feature type="domain" description="GHMP kinase C-terminal" evidence="11">
    <location>
        <begin position="207"/>
        <end position="251"/>
    </location>
</feature>
<feature type="binding site" evidence="9">
    <location>
        <begin position="90"/>
        <end position="100"/>
    </location>
    <ligand>
        <name>ATP</name>
        <dbReference type="ChEBI" id="CHEBI:30616"/>
    </ligand>
</feature>
<evidence type="ECO:0000256" key="4">
    <source>
        <dbReference type="ARBA" id="ARBA00022679"/>
    </source>
</evidence>
<dbReference type="Pfam" id="PF08544">
    <property type="entry name" value="GHMP_kinases_C"/>
    <property type="match status" value="1"/>
</dbReference>
<dbReference type="SUPFAM" id="SSF54211">
    <property type="entry name" value="Ribosomal protein S5 domain 2-like"/>
    <property type="match status" value="1"/>
</dbReference>
<dbReference type="GO" id="GO:0016114">
    <property type="term" value="P:terpenoid biosynthetic process"/>
    <property type="evidence" value="ECO:0007669"/>
    <property type="project" value="UniProtKB-UniRule"/>
</dbReference>
<comment type="similarity">
    <text evidence="1 9">Belongs to the GHMP kinase family. IspE subfamily.</text>
</comment>
<keyword evidence="6 9" id="KW-0418">Kinase</keyword>
<keyword evidence="4 9" id="KW-0808">Transferase</keyword>
<dbReference type="Proteomes" id="UP000011135">
    <property type="component" value="Unassembled WGS sequence"/>
</dbReference>
<feature type="domain" description="GHMP kinase N-terminal" evidence="10">
    <location>
        <begin position="63"/>
        <end position="137"/>
    </location>
</feature>
<comment type="catalytic activity">
    <reaction evidence="9">
        <text>4-CDP-2-C-methyl-D-erythritol + ATP = 4-CDP-2-C-methyl-D-erythritol 2-phosphate + ADP + H(+)</text>
        <dbReference type="Rhea" id="RHEA:18437"/>
        <dbReference type="ChEBI" id="CHEBI:15378"/>
        <dbReference type="ChEBI" id="CHEBI:30616"/>
        <dbReference type="ChEBI" id="CHEBI:57823"/>
        <dbReference type="ChEBI" id="CHEBI:57919"/>
        <dbReference type="ChEBI" id="CHEBI:456216"/>
        <dbReference type="EC" id="2.7.1.148"/>
    </reaction>
</comment>
<evidence type="ECO:0000256" key="3">
    <source>
        <dbReference type="ARBA" id="ARBA00017473"/>
    </source>
</evidence>
<name>L8JT42_9BACT</name>
<dbReference type="PANTHER" id="PTHR43527">
    <property type="entry name" value="4-DIPHOSPHOCYTIDYL-2-C-METHYL-D-ERYTHRITOL KINASE, CHLOROPLASTIC"/>
    <property type="match status" value="1"/>
</dbReference>
<dbReference type="OrthoDB" id="9809438at2"/>
<dbReference type="PANTHER" id="PTHR43527:SF2">
    <property type="entry name" value="4-DIPHOSPHOCYTIDYL-2-C-METHYL-D-ERYTHRITOL KINASE, CHLOROPLASTIC"/>
    <property type="match status" value="1"/>
</dbReference>
<dbReference type="InterPro" id="IPR014721">
    <property type="entry name" value="Ribsml_uS5_D2-typ_fold_subgr"/>
</dbReference>
<dbReference type="InterPro" id="IPR004424">
    <property type="entry name" value="IspE"/>
</dbReference>
<evidence type="ECO:0000256" key="5">
    <source>
        <dbReference type="ARBA" id="ARBA00022741"/>
    </source>
</evidence>
<evidence type="ECO:0000259" key="11">
    <source>
        <dbReference type="Pfam" id="PF08544"/>
    </source>
</evidence>
<dbReference type="GO" id="GO:0050515">
    <property type="term" value="F:4-(cytidine 5'-diphospho)-2-C-methyl-D-erythritol kinase activity"/>
    <property type="evidence" value="ECO:0007669"/>
    <property type="project" value="UniProtKB-UniRule"/>
</dbReference>
<dbReference type="Pfam" id="PF00288">
    <property type="entry name" value="GHMP_kinases_N"/>
    <property type="match status" value="1"/>
</dbReference>
<dbReference type="Gene3D" id="3.30.230.10">
    <property type="match status" value="1"/>
</dbReference>
<proteinExistence type="inferred from homology"/>
<dbReference type="eggNOG" id="COG1947">
    <property type="taxonomic scope" value="Bacteria"/>
</dbReference>
<keyword evidence="13" id="KW-1185">Reference proteome</keyword>
<comment type="function">
    <text evidence="9">Catalyzes the phosphorylation of the position 2 hydroxy group of 4-diphosphocytidyl-2C-methyl-D-erythritol.</text>
</comment>
<comment type="pathway">
    <text evidence="9">Isoprenoid biosynthesis; isopentenyl diphosphate biosynthesis via DXP pathway; isopentenyl diphosphate from 1-deoxy-D-xylulose 5-phosphate: step 3/6.</text>
</comment>
<evidence type="ECO:0000313" key="12">
    <source>
        <dbReference type="EMBL" id="ELR70522.1"/>
    </source>
</evidence>
<dbReference type="STRING" id="1237149.C900_03681"/>
<dbReference type="RefSeq" id="WP_009581075.1">
    <property type="nucleotide sequence ID" value="NZ_AMZN01000052.1"/>
</dbReference>
<dbReference type="PATRIC" id="fig|1237149.3.peg.3443"/>
<protein>
    <recommendedName>
        <fullName evidence="3 9">4-diphosphocytidyl-2-C-methyl-D-erythritol kinase</fullName>
        <shortName evidence="9">CMK</shortName>
        <ecNumber evidence="2 9">2.7.1.148</ecNumber>
    </recommendedName>
    <alternativeName>
        <fullName evidence="8 9">4-(cytidine-5'-diphospho)-2-C-methyl-D-erythritol kinase</fullName>
    </alternativeName>
</protein>
<dbReference type="InterPro" id="IPR020568">
    <property type="entry name" value="Ribosomal_Su5_D2-typ_SF"/>
</dbReference>
<dbReference type="InterPro" id="IPR006204">
    <property type="entry name" value="GHMP_kinase_N_dom"/>
</dbReference>
<evidence type="ECO:0000313" key="13">
    <source>
        <dbReference type="Proteomes" id="UP000011135"/>
    </source>
</evidence>
<dbReference type="GO" id="GO:0019288">
    <property type="term" value="P:isopentenyl diphosphate biosynthetic process, methylerythritol 4-phosphate pathway"/>
    <property type="evidence" value="ECO:0007669"/>
    <property type="project" value="UniProtKB-UniRule"/>
</dbReference>
<dbReference type="EC" id="2.7.1.148" evidence="2 9"/>
<evidence type="ECO:0000256" key="2">
    <source>
        <dbReference type="ARBA" id="ARBA00012052"/>
    </source>
</evidence>
<feature type="active site" evidence="9">
    <location>
        <position position="132"/>
    </location>
</feature>
<dbReference type="InterPro" id="IPR036554">
    <property type="entry name" value="GHMP_kinase_C_sf"/>
</dbReference>
<dbReference type="HAMAP" id="MF_00061">
    <property type="entry name" value="IspE"/>
    <property type="match status" value="1"/>
</dbReference>
<evidence type="ECO:0000259" key="10">
    <source>
        <dbReference type="Pfam" id="PF00288"/>
    </source>
</evidence>
<dbReference type="EMBL" id="AMZN01000052">
    <property type="protein sequence ID" value="ELR70522.1"/>
    <property type="molecule type" value="Genomic_DNA"/>
</dbReference>
<feature type="active site" evidence="9">
    <location>
        <position position="8"/>
    </location>
</feature>
<dbReference type="NCBIfam" id="TIGR00154">
    <property type="entry name" value="ispE"/>
    <property type="match status" value="1"/>
</dbReference>
<gene>
    <name evidence="9" type="primary">ispE</name>
    <name evidence="12" type="ORF">C900_03681</name>
</gene>
<evidence type="ECO:0000256" key="6">
    <source>
        <dbReference type="ARBA" id="ARBA00022777"/>
    </source>
</evidence>
<keyword evidence="7 9" id="KW-0067">ATP-binding</keyword>
<evidence type="ECO:0000256" key="1">
    <source>
        <dbReference type="ARBA" id="ARBA00009684"/>
    </source>
</evidence>
<dbReference type="PIRSF" id="PIRSF010376">
    <property type="entry name" value="IspE"/>
    <property type="match status" value="1"/>
</dbReference>
<dbReference type="Gene3D" id="3.30.70.890">
    <property type="entry name" value="GHMP kinase, C-terminal domain"/>
    <property type="match status" value="1"/>
</dbReference>
<dbReference type="InterPro" id="IPR013750">
    <property type="entry name" value="GHMP_kinase_C_dom"/>
</dbReference>
<keyword evidence="5 9" id="KW-0547">Nucleotide-binding</keyword>
<evidence type="ECO:0000256" key="7">
    <source>
        <dbReference type="ARBA" id="ARBA00022840"/>
    </source>
</evidence>
<dbReference type="SUPFAM" id="SSF55060">
    <property type="entry name" value="GHMP Kinase, C-terminal domain"/>
    <property type="match status" value="1"/>
</dbReference>
<comment type="caution">
    <text evidence="12">The sequence shown here is derived from an EMBL/GenBank/DDBJ whole genome shotgun (WGS) entry which is preliminary data.</text>
</comment>
<accession>L8JT42</accession>
<dbReference type="AlphaFoldDB" id="L8JT42"/>
<evidence type="ECO:0000256" key="8">
    <source>
        <dbReference type="ARBA" id="ARBA00032554"/>
    </source>
</evidence>
<keyword evidence="9" id="KW-0414">Isoprene biosynthesis</keyword>
<dbReference type="GO" id="GO:0005524">
    <property type="term" value="F:ATP binding"/>
    <property type="evidence" value="ECO:0007669"/>
    <property type="project" value="UniProtKB-UniRule"/>
</dbReference>